<comment type="caution">
    <text evidence="1">The sequence shown here is derived from an EMBL/GenBank/DDBJ whole genome shotgun (WGS) entry which is preliminary data.</text>
</comment>
<accession>A0A7W9G190</accession>
<dbReference type="AlphaFoldDB" id="A0A7W9G190"/>
<organism evidence="1 2">
    <name type="scientific">Nonomuraea jabiensis</name>
    <dbReference type="NCBI Taxonomy" id="882448"/>
    <lineage>
        <taxon>Bacteria</taxon>
        <taxon>Bacillati</taxon>
        <taxon>Actinomycetota</taxon>
        <taxon>Actinomycetes</taxon>
        <taxon>Streptosporangiales</taxon>
        <taxon>Streptosporangiaceae</taxon>
        <taxon>Nonomuraea</taxon>
    </lineage>
</organism>
<dbReference type="RefSeq" id="WP_185069088.1">
    <property type="nucleotide sequence ID" value="NZ_JACHMB010000001.1"/>
</dbReference>
<name>A0A7W9G190_9ACTN</name>
<evidence type="ECO:0000313" key="2">
    <source>
        <dbReference type="Proteomes" id="UP000579153"/>
    </source>
</evidence>
<dbReference type="Proteomes" id="UP000579153">
    <property type="component" value="Unassembled WGS sequence"/>
</dbReference>
<gene>
    <name evidence="1" type="ORF">HD596_002155</name>
</gene>
<sequence>MDECKLPNNVEVLRMDRSRRRAWRERQAPAIGDPSVMGIKDRQSGAIKLTKIEAAQEPCPVVVLAVIAHRRPLTPGSARFHIDQVAWQRLLTSRAKENL</sequence>
<dbReference type="EMBL" id="JACHMB010000001">
    <property type="protein sequence ID" value="MBB5775399.1"/>
    <property type="molecule type" value="Genomic_DNA"/>
</dbReference>
<reference evidence="1 2" key="1">
    <citation type="submission" date="2020-08" db="EMBL/GenBank/DDBJ databases">
        <title>Sequencing the genomes of 1000 actinobacteria strains.</title>
        <authorList>
            <person name="Klenk H.-P."/>
        </authorList>
    </citation>
    <scope>NUCLEOTIDE SEQUENCE [LARGE SCALE GENOMIC DNA]</scope>
    <source>
        <strain evidence="1 2">DSM 45507</strain>
    </source>
</reference>
<protein>
    <submittedName>
        <fullName evidence="1">Uncharacterized protein</fullName>
    </submittedName>
</protein>
<keyword evidence="2" id="KW-1185">Reference proteome</keyword>
<proteinExistence type="predicted"/>
<evidence type="ECO:0000313" key="1">
    <source>
        <dbReference type="EMBL" id="MBB5775399.1"/>
    </source>
</evidence>